<evidence type="ECO:0008006" key="4">
    <source>
        <dbReference type="Google" id="ProtNLM"/>
    </source>
</evidence>
<protein>
    <recommendedName>
        <fullName evidence="4">Pentapeptide repeat-containing protein</fullName>
    </recommendedName>
</protein>
<evidence type="ECO:0000313" key="2">
    <source>
        <dbReference type="EMBL" id="KAA9161097.1"/>
    </source>
</evidence>
<keyword evidence="1" id="KW-1133">Transmembrane helix</keyword>
<accession>A0A5N0V3U2</accession>
<keyword evidence="1" id="KW-0472">Membrane</keyword>
<dbReference type="InterPro" id="IPR001646">
    <property type="entry name" value="5peptide_repeat"/>
</dbReference>
<name>A0A5N0V3U2_9PSEU</name>
<dbReference type="Pfam" id="PF13576">
    <property type="entry name" value="Pentapeptide_3"/>
    <property type="match status" value="1"/>
</dbReference>
<gene>
    <name evidence="2" type="ORF">FPZ12_015160</name>
</gene>
<proteinExistence type="predicted"/>
<evidence type="ECO:0000313" key="3">
    <source>
        <dbReference type="Proteomes" id="UP000319769"/>
    </source>
</evidence>
<dbReference type="Proteomes" id="UP000319769">
    <property type="component" value="Unassembled WGS sequence"/>
</dbReference>
<sequence length="357" mass="39801">MTGRPSWKSPLLGTFVLSVLLLVGVSGWLLTDPATTRADALRTGGLAAGAVVALYALWLNDRRRKVEEGRQRTERERYELEALRAERDRSRVVDERFAKAIELLGSEADQVRVGAMHALAGVARSEPEYTQTVLDVLCSYLRRPFENPHLHEESDPEAERELTVRLTAQRLIGDLLTTVDSPGPGYDLDLTGASLEYFELTDRKIGTLIMRYATLLSSANLSRSRFTGPAWFTKAVVGTGRKRGRFRCQGTVFEERAWFSGTEFGSLADFTGTEFRGEVSFGKAVFAGYVDLRADFGATLDFAKATFGEHADLRVTRMPKSVAFYNTFVDPKREYQLPPEWELATVDGRVRLNAAEG</sequence>
<keyword evidence="1" id="KW-0812">Transmembrane</keyword>
<dbReference type="EMBL" id="VMNW02000018">
    <property type="protein sequence ID" value="KAA9161097.1"/>
    <property type="molecule type" value="Genomic_DNA"/>
</dbReference>
<keyword evidence="3" id="KW-1185">Reference proteome</keyword>
<dbReference type="AlphaFoldDB" id="A0A5N0V3U2"/>
<comment type="caution">
    <text evidence="2">The sequence shown here is derived from an EMBL/GenBank/DDBJ whole genome shotgun (WGS) entry which is preliminary data.</text>
</comment>
<organism evidence="2 3">
    <name type="scientific">Amycolatopsis acidicola</name>
    <dbReference type="NCBI Taxonomy" id="2596893"/>
    <lineage>
        <taxon>Bacteria</taxon>
        <taxon>Bacillati</taxon>
        <taxon>Actinomycetota</taxon>
        <taxon>Actinomycetes</taxon>
        <taxon>Pseudonocardiales</taxon>
        <taxon>Pseudonocardiaceae</taxon>
        <taxon>Amycolatopsis</taxon>
    </lineage>
</organism>
<dbReference type="Gene3D" id="2.160.20.80">
    <property type="entry name" value="E3 ubiquitin-protein ligase SopA"/>
    <property type="match status" value="1"/>
</dbReference>
<feature type="transmembrane region" description="Helical" evidence="1">
    <location>
        <begin position="43"/>
        <end position="60"/>
    </location>
</feature>
<reference evidence="2" key="1">
    <citation type="submission" date="2019-09" db="EMBL/GenBank/DDBJ databases">
        <authorList>
            <person name="Teo W.F.A."/>
            <person name="Duangmal K."/>
        </authorList>
    </citation>
    <scope>NUCLEOTIDE SEQUENCE [LARGE SCALE GENOMIC DNA]</scope>
    <source>
        <strain evidence="2">K81G1</strain>
    </source>
</reference>
<dbReference type="RefSeq" id="WP_144747117.1">
    <property type="nucleotide sequence ID" value="NZ_VMNW02000018.1"/>
</dbReference>
<evidence type="ECO:0000256" key="1">
    <source>
        <dbReference type="SAM" id="Phobius"/>
    </source>
</evidence>
<dbReference type="OrthoDB" id="3827724at2"/>